<name>A0A9D1D133_9FIRM</name>
<evidence type="ECO:0000256" key="1">
    <source>
        <dbReference type="ARBA" id="ARBA00007435"/>
    </source>
</evidence>
<dbReference type="InterPro" id="IPR035901">
    <property type="entry name" value="GIY-YIG_endonuc_sf"/>
</dbReference>
<reference evidence="3" key="2">
    <citation type="journal article" date="2021" name="PeerJ">
        <title>Extensive microbial diversity within the chicken gut microbiome revealed by metagenomics and culture.</title>
        <authorList>
            <person name="Gilroy R."/>
            <person name="Ravi A."/>
            <person name="Getino M."/>
            <person name="Pursley I."/>
            <person name="Horton D.L."/>
            <person name="Alikhan N.F."/>
            <person name="Baker D."/>
            <person name="Gharbi K."/>
            <person name="Hall N."/>
            <person name="Watson M."/>
            <person name="Adriaenssens E.M."/>
            <person name="Foster-Nyarko E."/>
            <person name="Jarju S."/>
            <person name="Secka A."/>
            <person name="Antonio M."/>
            <person name="Oren A."/>
            <person name="Chaudhuri R.R."/>
            <person name="La Ragione R."/>
            <person name="Hildebrand F."/>
            <person name="Pallen M.J."/>
        </authorList>
    </citation>
    <scope>NUCLEOTIDE SEQUENCE</scope>
    <source>
        <strain evidence="3">ChiSjej3B21-11622</strain>
    </source>
</reference>
<organism evidence="3 4">
    <name type="scientific">Candidatus Limivivens merdigallinarum</name>
    <dbReference type="NCBI Taxonomy" id="2840859"/>
    <lineage>
        <taxon>Bacteria</taxon>
        <taxon>Bacillati</taxon>
        <taxon>Bacillota</taxon>
        <taxon>Clostridia</taxon>
        <taxon>Lachnospirales</taxon>
        <taxon>Lachnospiraceae</taxon>
        <taxon>Lachnospiraceae incertae sedis</taxon>
        <taxon>Candidatus Limivivens</taxon>
    </lineage>
</organism>
<dbReference type="Proteomes" id="UP000886886">
    <property type="component" value="Unassembled WGS sequence"/>
</dbReference>
<feature type="domain" description="GIY-YIG" evidence="2">
    <location>
        <begin position="4"/>
        <end position="80"/>
    </location>
</feature>
<dbReference type="CDD" id="cd10456">
    <property type="entry name" value="GIY-YIG_UPF0213"/>
    <property type="match status" value="1"/>
</dbReference>
<dbReference type="InterPro" id="IPR000305">
    <property type="entry name" value="GIY-YIG_endonuc"/>
</dbReference>
<dbReference type="PROSITE" id="PS50164">
    <property type="entry name" value="GIY_YIG"/>
    <property type="match status" value="1"/>
</dbReference>
<dbReference type="PANTHER" id="PTHR34477">
    <property type="entry name" value="UPF0213 PROTEIN YHBQ"/>
    <property type="match status" value="1"/>
</dbReference>
<proteinExistence type="inferred from homology"/>
<evidence type="ECO:0000259" key="2">
    <source>
        <dbReference type="PROSITE" id="PS50164"/>
    </source>
</evidence>
<reference evidence="3" key="1">
    <citation type="submission" date="2020-10" db="EMBL/GenBank/DDBJ databases">
        <authorList>
            <person name="Gilroy R."/>
        </authorList>
    </citation>
    <scope>NUCLEOTIDE SEQUENCE</scope>
    <source>
        <strain evidence="3">ChiSjej3B21-11622</strain>
    </source>
</reference>
<dbReference type="InterPro" id="IPR050190">
    <property type="entry name" value="UPF0213_domain"/>
</dbReference>
<sequence>MEYKPNYTYVLECRDKTLYTGWTNNLDKRIKAHNEGRGAKYTKPRRPVKLLYYETFPSKEEAMRRECEIKRMSRKEKLELIRGQVPKKGNA</sequence>
<evidence type="ECO:0000313" key="3">
    <source>
        <dbReference type="EMBL" id="HIQ97191.1"/>
    </source>
</evidence>
<dbReference type="SUPFAM" id="SSF82771">
    <property type="entry name" value="GIY-YIG endonuclease"/>
    <property type="match status" value="1"/>
</dbReference>
<dbReference type="AlphaFoldDB" id="A0A9D1D133"/>
<dbReference type="PANTHER" id="PTHR34477:SF1">
    <property type="entry name" value="UPF0213 PROTEIN YHBQ"/>
    <property type="match status" value="1"/>
</dbReference>
<dbReference type="EMBL" id="DVFT01000171">
    <property type="protein sequence ID" value="HIQ97191.1"/>
    <property type="molecule type" value="Genomic_DNA"/>
</dbReference>
<comment type="similarity">
    <text evidence="1">Belongs to the UPF0213 family.</text>
</comment>
<dbReference type="Pfam" id="PF01541">
    <property type="entry name" value="GIY-YIG"/>
    <property type="match status" value="1"/>
</dbReference>
<protein>
    <submittedName>
        <fullName evidence="3">GIY-YIG nuclease family protein</fullName>
    </submittedName>
</protein>
<gene>
    <name evidence="3" type="ORF">IAB26_11590</name>
</gene>
<dbReference type="Gene3D" id="3.40.1440.10">
    <property type="entry name" value="GIY-YIG endonuclease"/>
    <property type="match status" value="1"/>
</dbReference>
<comment type="caution">
    <text evidence="3">The sequence shown here is derived from an EMBL/GenBank/DDBJ whole genome shotgun (WGS) entry which is preliminary data.</text>
</comment>
<evidence type="ECO:0000313" key="4">
    <source>
        <dbReference type="Proteomes" id="UP000886886"/>
    </source>
</evidence>
<accession>A0A9D1D133</accession>